<dbReference type="InterPro" id="IPR009057">
    <property type="entry name" value="Homeodomain-like_sf"/>
</dbReference>
<dbReference type="Gene3D" id="1.10.10.60">
    <property type="entry name" value="Homeodomain-like"/>
    <property type="match status" value="2"/>
</dbReference>
<keyword evidence="6" id="KW-1185">Reference proteome</keyword>
<dbReference type="InterPro" id="IPR010499">
    <property type="entry name" value="AraC_E-bd"/>
</dbReference>
<dbReference type="OrthoDB" id="9816011at2"/>
<dbReference type="SUPFAM" id="SSF55136">
    <property type="entry name" value="Probable bacterial effector-binding domain"/>
    <property type="match status" value="1"/>
</dbReference>
<protein>
    <submittedName>
        <fullName evidence="5">AraC family transcriptional regulator</fullName>
    </submittedName>
</protein>
<organism evidence="5 6">
    <name type="scientific">Salegentibacter mishustinae</name>
    <dbReference type="NCBI Taxonomy" id="270918"/>
    <lineage>
        <taxon>Bacteria</taxon>
        <taxon>Pseudomonadati</taxon>
        <taxon>Bacteroidota</taxon>
        <taxon>Flavobacteriia</taxon>
        <taxon>Flavobacteriales</taxon>
        <taxon>Flavobacteriaceae</taxon>
        <taxon>Salegentibacter</taxon>
    </lineage>
</organism>
<evidence type="ECO:0000256" key="2">
    <source>
        <dbReference type="ARBA" id="ARBA00023125"/>
    </source>
</evidence>
<keyword evidence="2" id="KW-0238">DNA-binding</keyword>
<reference evidence="5" key="1">
    <citation type="submission" date="2015-10" db="EMBL/GenBank/DDBJ databases">
        <title>Draft genome sequence of Salegentibacter mishustinae KCTC 12263.</title>
        <authorList>
            <person name="Lin W."/>
            <person name="Zheng Q."/>
        </authorList>
    </citation>
    <scope>NUCLEOTIDE SEQUENCE [LARGE SCALE GENOMIC DNA]</scope>
    <source>
        <strain evidence="5">KCTC 12263</strain>
    </source>
</reference>
<dbReference type="PROSITE" id="PS01124">
    <property type="entry name" value="HTH_ARAC_FAMILY_2"/>
    <property type="match status" value="1"/>
</dbReference>
<dbReference type="Pfam" id="PF06445">
    <property type="entry name" value="GyrI-like"/>
    <property type="match status" value="1"/>
</dbReference>
<dbReference type="PRINTS" id="PR00032">
    <property type="entry name" value="HTHARAC"/>
</dbReference>
<dbReference type="InterPro" id="IPR011256">
    <property type="entry name" value="Reg_factor_effector_dom_sf"/>
</dbReference>
<dbReference type="GO" id="GO:0043565">
    <property type="term" value="F:sequence-specific DNA binding"/>
    <property type="evidence" value="ECO:0007669"/>
    <property type="project" value="InterPro"/>
</dbReference>
<dbReference type="InterPro" id="IPR018060">
    <property type="entry name" value="HTH_AraC"/>
</dbReference>
<evidence type="ECO:0000313" key="5">
    <source>
        <dbReference type="EMBL" id="KRG28854.1"/>
    </source>
</evidence>
<name>A0A0Q9Z7C9_9FLAO</name>
<feature type="domain" description="HTH araC/xylS-type" evidence="4">
    <location>
        <begin position="17"/>
        <end position="115"/>
    </location>
</feature>
<dbReference type="PANTHER" id="PTHR40055:SF2">
    <property type="entry name" value="DNA GYRASE INHIBITOR"/>
    <property type="match status" value="1"/>
</dbReference>
<dbReference type="Gene3D" id="3.20.80.10">
    <property type="entry name" value="Regulatory factor, effector binding domain"/>
    <property type="match status" value="1"/>
</dbReference>
<dbReference type="AlphaFoldDB" id="A0A0Q9Z7C9"/>
<gene>
    <name evidence="5" type="ORF">APR42_16625</name>
</gene>
<dbReference type="Proteomes" id="UP000051643">
    <property type="component" value="Unassembled WGS sequence"/>
</dbReference>
<evidence type="ECO:0000256" key="3">
    <source>
        <dbReference type="ARBA" id="ARBA00023163"/>
    </source>
</evidence>
<dbReference type="InterPro" id="IPR029442">
    <property type="entry name" value="GyrI-like"/>
</dbReference>
<evidence type="ECO:0000313" key="6">
    <source>
        <dbReference type="Proteomes" id="UP000051643"/>
    </source>
</evidence>
<dbReference type="STRING" id="270918.APR42_16625"/>
<keyword evidence="3" id="KW-0804">Transcription</keyword>
<evidence type="ECO:0000259" key="4">
    <source>
        <dbReference type="PROSITE" id="PS01124"/>
    </source>
</evidence>
<dbReference type="InterPro" id="IPR020449">
    <property type="entry name" value="Tscrpt_reg_AraC-type_HTH"/>
</dbReference>
<dbReference type="SUPFAM" id="SSF46689">
    <property type="entry name" value="Homeodomain-like"/>
    <property type="match status" value="2"/>
</dbReference>
<dbReference type="InterPro" id="IPR050908">
    <property type="entry name" value="SmbC-like"/>
</dbReference>
<keyword evidence="1" id="KW-0805">Transcription regulation</keyword>
<proteinExistence type="predicted"/>
<sequence length="305" mass="35780">MRRTNIDLKEDYTHRLSRVFSFIEKNLDADLSLKIVAARAHFSEYHFHRVFKFVTGETLNEYVTRKRIERAALDLVHRKNTIKTTAFKFGFSSMSSFSKTFKKIYGISPKEFQFQNPNKFSKIRQLESKIGQAYPDIEKYICIINNIKNWIIMKADIQIKEFSDLNLACVSCTGPQNLGLAYQKILLWATPKNLMSEDSKMVTIYHDSFKVTEPDKIRMSACLILEKPTETSHQIHEKNIERGKYIVGHFKINMTEFEKSWTGLFIWMNENGYQKADKDPFEIYYNNPNEHPDKKAIVDFCIPIV</sequence>
<dbReference type="PANTHER" id="PTHR40055">
    <property type="entry name" value="TRANSCRIPTIONAL REGULATOR YGIV-RELATED"/>
    <property type="match status" value="1"/>
</dbReference>
<dbReference type="GO" id="GO:0003700">
    <property type="term" value="F:DNA-binding transcription factor activity"/>
    <property type="evidence" value="ECO:0007669"/>
    <property type="project" value="InterPro"/>
</dbReference>
<dbReference type="EMBL" id="LKTP01000014">
    <property type="protein sequence ID" value="KRG28854.1"/>
    <property type="molecule type" value="Genomic_DNA"/>
</dbReference>
<dbReference type="SMART" id="SM00342">
    <property type="entry name" value="HTH_ARAC"/>
    <property type="match status" value="1"/>
</dbReference>
<comment type="caution">
    <text evidence="5">The sequence shown here is derived from an EMBL/GenBank/DDBJ whole genome shotgun (WGS) entry which is preliminary data.</text>
</comment>
<dbReference type="InterPro" id="IPR018062">
    <property type="entry name" value="HTH_AraC-typ_CS"/>
</dbReference>
<accession>A0A0Q9Z7C9</accession>
<dbReference type="PROSITE" id="PS00041">
    <property type="entry name" value="HTH_ARAC_FAMILY_1"/>
    <property type="match status" value="1"/>
</dbReference>
<dbReference type="SMART" id="SM00871">
    <property type="entry name" value="AraC_E_bind"/>
    <property type="match status" value="1"/>
</dbReference>
<dbReference type="Pfam" id="PF12833">
    <property type="entry name" value="HTH_18"/>
    <property type="match status" value="1"/>
</dbReference>
<evidence type="ECO:0000256" key="1">
    <source>
        <dbReference type="ARBA" id="ARBA00023015"/>
    </source>
</evidence>
<dbReference type="RefSeq" id="WP_057481871.1">
    <property type="nucleotide sequence ID" value="NZ_BMWR01000015.1"/>
</dbReference>